<dbReference type="STRING" id="48936.NJ75_01353"/>
<evidence type="ECO:0000259" key="2">
    <source>
        <dbReference type="Pfam" id="PF13462"/>
    </source>
</evidence>
<comment type="caution">
    <text evidence="3">The sequence shown here is derived from an EMBL/GenBank/DDBJ whole genome shotgun (WGS) entry which is preliminary data.</text>
</comment>
<name>A0A0B9AC30_9SPHN</name>
<gene>
    <name evidence="3" type="ORF">NJ75_01353</name>
</gene>
<feature type="domain" description="Thioredoxin-like fold" evidence="2">
    <location>
        <begin position="59"/>
        <end position="244"/>
    </location>
</feature>
<dbReference type="Gene3D" id="1.10.40.110">
    <property type="match status" value="1"/>
</dbReference>
<protein>
    <submittedName>
        <fullName evidence="3">Protein-disulfide isomerase</fullName>
    </submittedName>
</protein>
<dbReference type="GO" id="GO:0016853">
    <property type="term" value="F:isomerase activity"/>
    <property type="evidence" value="ECO:0007669"/>
    <property type="project" value="UniProtKB-KW"/>
</dbReference>
<keyword evidence="3" id="KW-0413">Isomerase</keyword>
<feature type="signal peptide" evidence="1">
    <location>
        <begin position="1"/>
        <end position="19"/>
    </location>
</feature>
<evidence type="ECO:0000313" key="4">
    <source>
        <dbReference type="Proteomes" id="UP000031338"/>
    </source>
</evidence>
<dbReference type="EMBL" id="JRVC01000005">
    <property type="protein sequence ID" value="KHS48164.1"/>
    <property type="molecule type" value="Genomic_DNA"/>
</dbReference>
<keyword evidence="1" id="KW-0732">Signal</keyword>
<sequence length="249" mass="26535">MKLARALLLATLPLTLGLAACDKKDAAAGGEIASAEPIAKVPAPAGQSWTETFSVTPEGGYLMGNPNAPIKLIEFGALSCSHCAEFSEKGFPKLRDEYIASGRVSYELRLFLLNALDMPAVLLATCGAPEAVIPLSEQFWAWQPNMFTNLQKDEAAFQQIQNLPADKRFAGIAQLGGMSEFFASRGIAAAQGSSCLADSAKATKLATTNEQWSKEFDITGTPTFFLNGSKTGVASWQELEPLLQKAGAR</sequence>
<reference evidence="3 4" key="1">
    <citation type="submission" date="2014-10" db="EMBL/GenBank/DDBJ databases">
        <title>Draft genome sequence of Novosphingobium subterraneum DSM 12447.</title>
        <authorList>
            <person name="Gan H.M."/>
            <person name="Gan H.Y."/>
            <person name="Savka M.A."/>
        </authorList>
    </citation>
    <scope>NUCLEOTIDE SEQUENCE [LARGE SCALE GENOMIC DNA]</scope>
    <source>
        <strain evidence="3 4">DSM 12447</strain>
    </source>
</reference>
<proteinExistence type="predicted"/>
<dbReference type="SUPFAM" id="SSF52833">
    <property type="entry name" value="Thioredoxin-like"/>
    <property type="match status" value="1"/>
</dbReference>
<feature type="chain" id="PRO_5002127485" evidence="1">
    <location>
        <begin position="20"/>
        <end position="249"/>
    </location>
</feature>
<evidence type="ECO:0000313" key="3">
    <source>
        <dbReference type="EMBL" id="KHS48164.1"/>
    </source>
</evidence>
<dbReference type="Pfam" id="PF13462">
    <property type="entry name" value="Thioredoxin_4"/>
    <property type="match status" value="1"/>
</dbReference>
<dbReference type="RefSeq" id="WP_039332715.1">
    <property type="nucleotide sequence ID" value="NZ_JBNNWK010000004.1"/>
</dbReference>
<dbReference type="AlphaFoldDB" id="A0A0B9AC30"/>
<dbReference type="InterPro" id="IPR036249">
    <property type="entry name" value="Thioredoxin-like_sf"/>
</dbReference>
<dbReference type="PROSITE" id="PS51257">
    <property type="entry name" value="PROKAR_LIPOPROTEIN"/>
    <property type="match status" value="1"/>
</dbReference>
<dbReference type="InterPro" id="IPR012336">
    <property type="entry name" value="Thioredoxin-like_fold"/>
</dbReference>
<dbReference type="Proteomes" id="UP000031338">
    <property type="component" value="Unassembled WGS sequence"/>
</dbReference>
<evidence type="ECO:0000256" key="1">
    <source>
        <dbReference type="SAM" id="SignalP"/>
    </source>
</evidence>
<dbReference type="PATRIC" id="fig|48936.3.peg.1354"/>
<dbReference type="Gene3D" id="3.40.30.10">
    <property type="entry name" value="Glutaredoxin"/>
    <property type="match status" value="1"/>
</dbReference>
<organism evidence="3 4">
    <name type="scientific">Novosphingobium subterraneum</name>
    <dbReference type="NCBI Taxonomy" id="48936"/>
    <lineage>
        <taxon>Bacteria</taxon>
        <taxon>Pseudomonadati</taxon>
        <taxon>Pseudomonadota</taxon>
        <taxon>Alphaproteobacteria</taxon>
        <taxon>Sphingomonadales</taxon>
        <taxon>Sphingomonadaceae</taxon>
        <taxon>Novosphingobium</taxon>
    </lineage>
</organism>
<keyword evidence="4" id="KW-1185">Reference proteome</keyword>
<accession>A0A0B9AC30</accession>